<dbReference type="EMBL" id="CAJHJT010000001">
    <property type="protein sequence ID" value="CAD6994780.1"/>
    <property type="molecule type" value="Genomic_DNA"/>
</dbReference>
<sequence>MLERARNSLVPRKGTKKIFGAISISATAEAESKLLLCLLPSLSTEDGAAKYATRLRFIHHNDDDTFAKELDLRGRPSHLNVHKTDLLCDNLCVPHVKLRLCIGIDN</sequence>
<gene>
    <name evidence="1" type="ORF">CCAP1982_LOCUS3511</name>
</gene>
<name>A0A811U8G3_CERCA</name>
<reference evidence="1" key="1">
    <citation type="submission" date="2020-11" db="EMBL/GenBank/DDBJ databases">
        <authorList>
            <person name="Whitehead M."/>
        </authorList>
    </citation>
    <scope>NUCLEOTIDE SEQUENCE</scope>
    <source>
        <strain evidence="1">EGII</strain>
    </source>
</reference>
<dbReference type="Proteomes" id="UP000606786">
    <property type="component" value="Unassembled WGS sequence"/>
</dbReference>
<evidence type="ECO:0000313" key="1">
    <source>
        <dbReference type="EMBL" id="CAD6994780.1"/>
    </source>
</evidence>
<accession>A0A811U8G3</accession>
<dbReference type="AlphaFoldDB" id="A0A811U8G3"/>
<keyword evidence="2" id="KW-1185">Reference proteome</keyword>
<protein>
    <submittedName>
        <fullName evidence="1">(Mediterranean fruit fly) hypothetical protein</fullName>
    </submittedName>
</protein>
<organism evidence="1 2">
    <name type="scientific">Ceratitis capitata</name>
    <name type="common">Mediterranean fruit fly</name>
    <name type="synonym">Tephritis capitata</name>
    <dbReference type="NCBI Taxonomy" id="7213"/>
    <lineage>
        <taxon>Eukaryota</taxon>
        <taxon>Metazoa</taxon>
        <taxon>Ecdysozoa</taxon>
        <taxon>Arthropoda</taxon>
        <taxon>Hexapoda</taxon>
        <taxon>Insecta</taxon>
        <taxon>Pterygota</taxon>
        <taxon>Neoptera</taxon>
        <taxon>Endopterygota</taxon>
        <taxon>Diptera</taxon>
        <taxon>Brachycera</taxon>
        <taxon>Muscomorpha</taxon>
        <taxon>Tephritoidea</taxon>
        <taxon>Tephritidae</taxon>
        <taxon>Ceratitis</taxon>
        <taxon>Ceratitis</taxon>
    </lineage>
</organism>
<comment type="caution">
    <text evidence="1">The sequence shown here is derived from an EMBL/GenBank/DDBJ whole genome shotgun (WGS) entry which is preliminary data.</text>
</comment>
<proteinExistence type="predicted"/>
<evidence type="ECO:0000313" key="2">
    <source>
        <dbReference type="Proteomes" id="UP000606786"/>
    </source>
</evidence>